<reference evidence="2 3" key="1">
    <citation type="journal article" date="2013" name="Nature">
        <title>Insights into bilaterian evolution from three spiralian genomes.</title>
        <authorList>
            <person name="Simakov O."/>
            <person name="Marletaz F."/>
            <person name="Cho S.J."/>
            <person name="Edsinger-Gonzales E."/>
            <person name="Havlak P."/>
            <person name="Hellsten U."/>
            <person name="Kuo D.H."/>
            <person name="Larsson T."/>
            <person name="Lv J."/>
            <person name="Arendt D."/>
            <person name="Savage R."/>
            <person name="Osoegawa K."/>
            <person name="de Jong P."/>
            <person name="Grimwood J."/>
            <person name="Chapman J.A."/>
            <person name="Shapiro H."/>
            <person name="Aerts A."/>
            <person name="Otillar R.P."/>
            <person name="Terry A.Y."/>
            <person name="Boore J.L."/>
            <person name="Grigoriev I.V."/>
            <person name="Lindberg D.R."/>
            <person name="Seaver E.C."/>
            <person name="Weisblat D.A."/>
            <person name="Putnam N.H."/>
            <person name="Rokhsar D.S."/>
        </authorList>
    </citation>
    <scope>NUCLEOTIDE SEQUENCE [LARGE SCALE GENOMIC DNA]</scope>
</reference>
<dbReference type="GeneID" id="20235653"/>
<dbReference type="HOGENOM" id="CLU_1951212_0_0_1"/>
<gene>
    <name evidence="2" type="ORF">LOTGIDRAFT_152342</name>
</gene>
<dbReference type="Proteomes" id="UP000030746">
    <property type="component" value="Unassembled WGS sequence"/>
</dbReference>
<dbReference type="OrthoDB" id="123971at2759"/>
<dbReference type="RefSeq" id="XP_009044029.1">
    <property type="nucleotide sequence ID" value="XM_009045781.1"/>
</dbReference>
<dbReference type="CTD" id="20235653"/>
<dbReference type="KEGG" id="lgi:LOTGIDRAFT_152342"/>
<dbReference type="InterPro" id="IPR036034">
    <property type="entry name" value="PDZ_sf"/>
</dbReference>
<protein>
    <recommendedName>
        <fullName evidence="1">PDZ domain-containing protein</fullName>
    </recommendedName>
</protein>
<accession>V4AMS6</accession>
<dbReference type="AlphaFoldDB" id="V4AMS6"/>
<dbReference type="EMBL" id="KB199650">
    <property type="protein sequence ID" value="ESP05484.1"/>
    <property type="molecule type" value="Genomic_DNA"/>
</dbReference>
<sequence length="129" mass="14325">MKKTKTLGRQINLMYQDGRLQEHDQILAIDGQPLDISHQEAIRILQSAQGLVDLVIARGPLPELEEDPPEIDEGRLEVVNVEENLNSPNNYLAEKSLDEDGVEKSADMVVCIIIVNVICNYSSASKAKD</sequence>
<dbReference type="PROSITE" id="PS50106">
    <property type="entry name" value="PDZ"/>
    <property type="match status" value="1"/>
</dbReference>
<dbReference type="SUPFAM" id="SSF50156">
    <property type="entry name" value="PDZ domain-like"/>
    <property type="match status" value="1"/>
</dbReference>
<dbReference type="InterPro" id="IPR001478">
    <property type="entry name" value="PDZ"/>
</dbReference>
<organism evidence="2 3">
    <name type="scientific">Lottia gigantea</name>
    <name type="common">Giant owl limpet</name>
    <dbReference type="NCBI Taxonomy" id="225164"/>
    <lineage>
        <taxon>Eukaryota</taxon>
        <taxon>Metazoa</taxon>
        <taxon>Spiralia</taxon>
        <taxon>Lophotrochozoa</taxon>
        <taxon>Mollusca</taxon>
        <taxon>Gastropoda</taxon>
        <taxon>Patellogastropoda</taxon>
        <taxon>Lottioidea</taxon>
        <taxon>Lottiidae</taxon>
        <taxon>Lottia</taxon>
    </lineage>
</organism>
<dbReference type="Gene3D" id="2.30.42.10">
    <property type="match status" value="1"/>
</dbReference>
<evidence type="ECO:0000313" key="3">
    <source>
        <dbReference type="Proteomes" id="UP000030746"/>
    </source>
</evidence>
<name>V4AMS6_LOTGI</name>
<feature type="domain" description="PDZ" evidence="1">
    <location>
        <begin position="16"/>
        <end position="60"/>
    </location>
</feature>
<evidence type="ECO:0000259" key="1">
    <source>
        <dbReference type="PROSITE" id="PS50106"/>
    </source>
</evidence>
<evidence type="ECO:0000313" key="2">
    <source>
        <dbReference type="EMBL" id="ESP05484.1"/>
    </source>
</evidence>
<dbReference type="Pfam" id="PF00595">
    <property type="entry name" value="PDZ"/>
    <property type="match status" value="1"/>
</dbReference>
<dbReference type="STRING" id="225164.V4AMS6"/>
<keyword evidence="3" id="KW-1185">Reference proteome</keyword>
<proteinExistence type="predicted"/>